<evidence type="ECO:0000313" key="2">
    <source>
        <dbReference type="Proteomes" id="UP001054945"/>
    </source>
</evidence>
<sequence>MRNRFRWMGGGGCTQLFIISFRFPLHTHMFCNSIETMQMAKIHRTHWWGCIHHSPPLFPRHPPLLSKTSAPRIVICRGAEQFPFFKPGRLLI</sequence>
<gene>
    <name evidence="1" type="ORF">CEXT_381211</name>
</gene>
<dbReference type="AlphaFoldDB" id="A0AAV4WTD0"/>
<dbReference type="EMBL" id="BPLR01016611">
    <property type="protein sequence ID" value="GIY85079.1"/>
    <property type="molecule type" value="Genomic_DNA"/>
</dbReference>
<comment type="caution">
    <text evidence="1">The sequence shown here is derived from an EMBL/GenBank/DDBJ whole genome shotgun (WGS) entry which is preliminary data.</text>
</comment>
<proteinExistence type="predicted"/>
<organism evidence="1 2">
    <name type="scientific">Caerostris extrusa</name>
    <name type="common">Bark spider</name>
    <name type="synonym">Caerostris bankana</name>
    <dbReference type="NCBI Taxonomy" id="172846"/>
    <lineage>
        <taxon>Eukaryota</taxon>
        <taxon>Metazoa</taxon>
        <taxon>Ecdysozoa</taxon>
        <taxon>Arthropoda</taxon>
        <taxon>Chelicerata</taxon>
        <taxon>Arachnida</taxon>
        <taxon>Araneae</taxon>
        <taxon>Araneomorphae</taxon>
        <taxon>Entelegynae</taxon>
        <taxon>Araneoidea</taxon>
        <taxon>Araneidae</taxon>
        <taxon>Caerostris</taxon>
    </lineage>
</organism>
<protein>
    <recommendedName>
        <fullName evidence="3">Secreted protein</fullName>
    </recommendedName>
</protein>
<dbReference type="Proteomes" id="UP001054945">
    <property type="component" value="Unassembled WGS sequence"/>
</dbReference>
<accession>A0AAV4WTD0</accession>
<evidence type="ECO:0008006" key="3">
    <source>
        <dbReference type="Google" id="ProtNLM"/>
    </source>
</evidence>
<keyword evidence="2" id="KW-1185">Reference proteome</keyword>
<name>A0AAV4WTD0_CAEEX</name>
<evidence type="ECO:0000313" key="1">
    <source>
        <dbReference type="EMBL" id="GIY85079.1"/>
    </source>
</evidence>
<reference evidence="1 2" key="1">
    <citation type="submission" date="2021-06" db="EMBL/GenBank/DDBJ databases">
        <title>Caerostris extrusa draft genome.</title>
        <authorList>
            <person name="Kono N."/>
            <person name="Arakawa K."/>
        </authorList>
    </citation>
    <scope>NUCLEOTIDE SEQUENCE [LARGE SCALE GENOMIC DNA]</scope>
</reference>